<dbReference type="PROSITE" id="PS50157">
    <property type="entry name" value="ZINC_FINGER_C2H2_2"/>
    <property type="match status" value="2"/>
</dbReference>
<reference evidence="13" key="1">
    <citation type="submission" date="2021-04" db="EMBL/GenBank/DDBJ databases">
        <authorList>
            <consortium name="Molecular Ecology Group"/>
        </authorList>
    </citation>
    <scope>NUCLEOTIDE SEQUENCE</scope>
</reference>
<proteinExistence type="predicted"/>
<feature type="region of interest" description="Disordered" evidence="11">
    <location>
        <begin position="196"/>
        <end position="225"/>
    </location>
</feature>
<dbReference type="GO" id="GO:0008270">
    <property type="term" value="F:zinc ion binding"/>
    <property type="evidence" value="ECO:0007669"/>
    <property type="project" value="UniProtKB-KW"/>
</dbReference>
<evidence type="ECO:0000256" key="5">
    <source>
        <dbReference type="ARBA" id="ARBA00022833"/>
    </source>
</evidence>
<comment type="subcellular location">
    <subcellularLocation>
        <location evidence="1">Nucleus</location>
    </subcellularLocation>
</comment>
<dbReference type="PANTHER" id="PTHR19818:SF166">
    <property type="entry name" value="C2H2-TYPE DOMAIN-CONTAINING PROTEIN"/>
    <property type="match status" value="1"/>
</dbReference>
<feature type="compositionally biased region" description="Low complexity" evidence="11">
    <location>
        <begin position="272"/>
        <end position="294"/>
    </location>
</feature>
<feature type="compositionally biased region" description="Basic and acidic residues" evidence="11">
    <location>
        <begin position="213"/>
        <end position="224"/>
    </location>
</feature>
<evidence type="ECO:0000313" key="13">
    <source>
        <dbReference type="EMBL" id="CAG5126392.1"/>
    </source>
</evidence>
<evidence type="ECO:0000256" key="1">
    <source>
        <dbReference type="ARBA" id="ARBA00004123"/>
    </source>
</evidence>
<evidence type="ECO:0000259" key="12">
    <source>
        <dbReference type="PROSITE" id="PS50157"/>
    </source>
</evidence>
<evidence type="ECO:0000256" key="11">
    <source>
        <dbReference type="SAM" id="MobiDB-lite"/>
    </source>
</evidence>
<dbReference type="InterPro" id="IPR050329">
    <property type="entry name" value="GLI_C2H2-zinc-finger"/>
</dbReference>
<keyword evidence="4 10" id="KW-0863">Zinc-finger</keyword>
<keyword evidence="14" id="KW-1185">Reference proteome</keyword>
<keyword evidence="5" id="KW-0862">Zinc</keyword>
<dbReference type="FunFam" id="3.30.160.60:FF:000965">
    <property type="entry name" value="Neurotrophin receptor-interacting factor homolog"/>
    <property type="match status" value="1"/>
</dbReference>
<evidence type="ECO:0000256" key="2">
    <source>
        <dbReference type="ARBA" id="ARBA00022723"/>
    </source>
</evidence>
<organism evidence="13 14">
    <name type="scientific">Candidula unifasciata</name>
    <dbReference type="NCBI Taxonomy" id="100452"/>
    <lineage>
        <taxon>Eukaryota</taxon>
        <taxon>Metazoa</taxon>
        <taxon>Spiralia</taxon>
        <taxon>Lophotrochozoa</taxon>
        <taxon>Mollusca</taxon>
        <taxon>Gastropoda</taxon>
        <taxon>Heterobranchia</taxon>
        <taxon>Euthyneura</taxon>
        <taxon>Panpulmonata</taxon>
        <taxon>Eupulmonata</taxon>
        <taxon>Stylommatophora</taxon>
        <taxon>Helicina</taxon>
        <taxon>Helicoidea</taxon>
        <taxon>Geomitridae</taxon>
        <taxon>Candidula</taxon>
    </lineage>
</organism>
<evidence type="ECO:0000256" key="8">
    <source>
        <dbReference type="ARBA" id="ARBA00023163"/>
    </source>
</evidence>
<gene>
    <name evidence="13" type="ORF">CUNI_LOCUS11950</name>
</gene>
<evidence type="ECO:0000313" key="14">
    <source>
        <dbReference type="Proteomes" id="UP000678393"/>
    </source>
</evidence>
<sequence length="509" mass="56433">MHPLDLSPHKSLLPTKFPELELPTRTRNLSERQNNNIPNYNRRIATDQGKRGRPRADLLTALMVEGSSSRSRIRCNKCGRVFPREKSLQAHLRTHTGERPYTCDYPGCMKAFCQSGQLKTHQRLHTGERPFICIVEGCKSRFTHANRHCSQHPYASLKRLEMKLEDVARLCEAESNPEVIKWINRYVKHCQERANPKQPLKKMLHSSDSIDNTSKDAHTYDEGSSHNWSLPSIMSDLTPSTPSPLSPVALTSTILPQPQMISSPISMSTLMSRQPSASSSSSGVSSMSESSKCSMPQNLAPSENLTDIHHFIYSSQMILQGQYNDTAESLSPILSPYRNTSPTVPELSLPDYRTLPPNNLAHVRPLKSYASLLTKQITPSLSSRLSAVAPPSKPPTPTSLISLLSTAQPIKSLAPAPSKPIIYKQPTTSPATLFPKVTVSCKTPLLEQVSKVKALPLSSGSLNYTSVDLEVPESNFAETSRSISYRTTPKNREKDRYISALALIELSKG</sequence>
<keyword evidence="2" id="KW-0479">Metal-binding</keyword>
<dbReference type="Gene3D" id="3.30.160.60">
    <property type="entry name" value="Classic Zinc Finger"/>
    <property type="match status" value="2"/>
</dbReference>
<evidence type="ECO:0000256" key="3">
    <source>
        <dbReference type="ARBA" id="ARBA00022737"/>
    </source>
</evidence>
<keyword evidence="8" id="KW-0804">Transcription</keyword>
<feature type="domain" description="C2H2-type" evidence="12">
    <location>
        <begin position="73"/>
        <end position="100"/>
    </location>
</feature>
<dbReference type="Proteomes" id="UP000678393">
    <property type="component" value="Unassembled WGS sequence"/>
</dbReference>
<dbReference type="OrthoDB" id="3437960at2759"/>
<evidence type="ECO:0000256" key="7">
    <source>
        <dbReference type="ARBA" id="ARBA00023125"/>
    </source>
</evidence>
<dbReference type="AlphaFoldDB" id="A0A8S3ZGX8"/>
<evidence type="ECO:0000256" key="10">
    <source>
        <dbReference type="PROSITE-ProRule" id="PRU00042"/>
    </source>
</evidence>
<comment type="caution">
    <text evidence="13">The sequence shown here is derived from an EMBL/GenBank/DDBJ whole genome shotgun (WGS) entry which is preliminary data.</text>
</comment>
<dbReference type="EMBL" id="CAJHNH020002347">
    <property type="protein sequence ID" value="CAG5126392.1"/>
    <property type="molecule type" value="Genomic_DNA"/>
</dbReference>
<protein>
    <recommendedName>
        <fullName evidence="12">C2H2-type domain-containing protein</fullName>
    </recommendedName>
</protein>
<evidence type="ECO:0000256" key="6">
    <source>
        <dbReference type="ARBA" id="ARBA00023015"/>
    </source>
</evidence>
<dbReference type="FunFam" id="3.30.160.60:FF:000474">
    <property type="entry name" value="zinc finger protein 367"/>
    <property type="match status" value="1"/>
</dbReference>
<dbReference type="PROSITE" id="PS00028">
    <property type="entry name" value="ZINC_FINGER_C2H2_1"/>
    <property type="match status" value="2"/>
</dbReference>
<feature type="region of interest" description="Disordered" evidence="11">
    <location>
        <begin position="268"/>
        <end position="300"/>
    </location>
</feature>
<keyword evidence="6" id="KW-0805">Transcription regulation</keyword>
<dbReference type="GO" id="GO:0000978">
    <property type="term" value="F:RNA polymerase II cis-regulatory region sequence-specific DNA binding"/>
    <property type="evidence" value="ECO:0007669"/>
    <property type="project" value="TreeGrafter"/>
</dbReference>
<evidence type="ECO:0000256" key="9">
    <source>
        <dbReference type="ARBA" id="ARBA00023242"/>
    </source>
</evidence>
<dbReference type="GO" id="GO:0005634">
    <property type="term" value="C:nucleus"/>
    <property type="evidence" value="ECO:0007669"/>
    <property type="project" value="UniProtKB-SubCell"/>
</dbReference>
<dbReference type="Pfam" id="PF00096">
    <property type="entry name" value="zf-C2H2"/>
    <property type="match status" value="2"/>
</dbReference>
<keyword evidence="7" id="KW-0238">DNA-binding</keyword>
<dbReference type="InterPro" id="IPR013087">
    <property type="entry name" value="Znf_C2H2_type"/>
</dbReference>
<evidence type="ECO:0000256" key="4">
    <source>
        <dbReference type="ARBA" id="ARBA00022771"/>
    </source>
</evidence>
<dbReference type="SMART" id="SM00355">
    <property type="entry name" value="ZnF_C2H2"/>
    <property type="match status" value="3"/>
</dbReference>
<dbReference type="InterPro" id="IPR036236">
    <property type="entry name" value="Znf_C2H2_sf"/>
</dbReference>
<keyword evidence="9" id="KW-0539">Nucleus</keyword>
<dbReference type="GO" id="GO:0000981">
    <property type="term" value="F:DNA-binding transcription factor activity, RNA polymerase II-specific"/>
    <property type="evidence" value="ECO:0007669"/>
    <property type="project" value="TreeGrafter"/>
</dbReference>
<dbReference type="GO" id="GO:0045944">
    <property type="term" value="P:positive regulation of transcription by RNA polymerase II"/>
    <property type="evidence" value="ECO:0007669"/>
    <property type="project" value="UniProtKB-ARBA"/>
</dbReference>
<dbReference type="SUPFAM" id="SSF57667">
    <property type="entry name" value="beta-beta-alpha zinc fingers"/>
    <property type="match status" value="1"/>
</dbReference>
<keyword evidence="3" id="KW-0677">Repeat</keyword>
<feature type="domain" description="C2H2-type" evidence="12">
    <location>
        <begin position="101"/>
        <end position="130"/>
    </location>
</feature>
<dbReference type="PANTHER" id="PTHR19818">
    <property type="entry name" value="ZINC FINGER PROTEIN ZIC AND GLI"/>
    <property type="match status" value="1"/>
</dbReference>
<name>A0A8S3ZGX8_9EUPU</name>
<accession>A0A8S3ZGX8</accession>